<name>A0AAD9D764_9STRA</name>
<sequence>MYSQHYFGLEHAFCRAMPAVQLLFACLCPHYFVFVACNSPSPSPTSIMDSNFTNIDVVNGRGQGIQRLPGNVMFRKLVSAHKRTYAQAPKSHKVKVSQGIVTALRRFGSNFLEFDTKTGLYHDIGDEKAVSKTGQALREGQVKLKQELAAEKVGSKSSSFITSSSSNISTSLEESYTNHSIQIMQSLRMEEQMVMVEDQSPLQSPRPSKQSSKSASQHEIYEDHDMSKSSNLQPTKSSSDTSQRAIHNDRSTSESELSVQLLNTTDEEVTDILEEMRCEFDFSEMDAGDIFSSTSMTLGANANENVAAV</sequence>
<keyword evidence="4" id="KW-1185">Reference proteome</keyword>
<evidence type="ECO:0000256" key="1">
    <source>
        <dbReference type="SAM" id="MobiDB-lite"/>
    </source>
</evidence>
<feature type="compositionally biased region" description="Polar residues" evidence="1">
    <location>
        <begin position="228"/>
        <end position="245"/>
    </location>
</feature>
<evidence type="ECO:0000259" key="2">
    <source>
        <dbReference type="Pfam" id="PF20710"/>
    </source>
</evidence>
<comment type="caution">
    <text evidence="3">The sequence shown here is derived from an EMBL/GenBank/DDBJ whole genome shotgun (WGS) entry which is preliminary data.</text>
</comment>
<evidence type="ECO:0000313" key="3">
    <source>
        <dbReference type="EMBL" id="KAK1735420.1"/>
    </source>
</evidence>
<proteinExistence type="predicted"/>
<dbReference type="EMBL" id="JATAAI010000034">
    <property type="protein sequence ID" value="KAK1735420.1"/>
    <property type="molecule type" value="Genomic_DNA"/>
</dbReference>
<reference evidence="3" key="1">
    <citation type="submission" date="2023-06" db="EMBL/GenBank/DDBJ databases">
        <title>Survivors Of The Sea: Transcriptome response of Skeletonema marinoi to long-term dormancy.</title>
        <authorList>
            <person name="Pinder M.I.M."/>
            <person name="Kourtchenko O."/>
            <person name="Robertson E.K."/>
            <person name="Larsson T."/>
            <person name="Maumus F."/>
            <person name="Osuna-Cruz C.M."/>
            <person name="Vancaester E."/>
            <person name="Stenow R."/>
            <person name="Vandepoele K."/>
            <person name="Ploug H."/>
            <person name="Bruchert V."/>
            <person name="Godhe A."/>
            <person name="Topel M."/>
        </authorList>
    </citation>
    <scope>NUCLEOTIDE SEQUENCE</scope>
    <source>
        <strain evidence="3">R05AC</strain>
    </source>
</reference>
<feature type="compositionally biased region" description="Low complexity" evidence="1">
    <location>
        <begin position="199"/>
        <end position="217"/>
    </location>
</feature>
<dbReference type="Pfam" id="PF20710">
    <property type="entry name" value="DUF6824"/>
    <property type="match status" value="1"/>
</dbReference>
<dbReference type="Proteomes" id="UP001224775">
    <property type="component" value="Unassembled WGS sequence"/>
</dbReference>
<dbReference type="InterPro" id="IPR049227">
    <property type="entry name" value="DUF6824"/>
</dbReference>
<gene>
    <name evidence="3" type="ORF">QTG54_014034</name>
</gene>
<feature type="domain" description="DUF6824" evidence="2">
    <location>
        <begin position="56"/>
        <end position="139"/>
    </location>
</feature>
<protein>
    <recommendedName>
        <fullName evidence="2">DUF6824 domain-containing protein</fullName>
    </recommendedName>
</protein>
<accession>A0AAD9D764</accession>
<dbReference type="AlphaFoldDB" id="A0AAD9D764"/>
<evidence type="ECO:0000313" key="4">
    <source>
        <dbReference type="Proteomes" id="UP001224775"/>
    </source>
</evidence>
<feature type="region of interest" description="Disordered" evidence="1">
    <location>
        <begin position="197"/>
        <end position="262"/>
    </location>
</feature>
<organism evidence="3 4">
    <name type="scientific">Skeletonema marinoi</name>
    <dbReference type="NCBI Taxonomy" id="267567"/>
    <lineage>
        <taxon>Eukaryota</taxon>
        <taxon>Sar</taxon>
        <taxon>Stramenopiles</taxon>
        <taxon>Ochrophyta</taxon>
        <taxon>Bacillariophyta</taxon>
        <taxon>Coscinodiscophyceae</taxon>
        <taxon>Thalassiosirophycidae</taxon>
        <taxon>Thalassiosirales</taxon>
        <taxon>Skeletonemataceae</taxon>
        <taxon>Skeletonema</taxon>
        <taxon>Skeletonema marinoi-dohrnii complex</taxon>
    </lineage>
</organism>